<sequence>MARNLILVLFAVATLLHGSAAQTRHVVGDATGWTIPSGGAGTYATWASNNTFTLGDTLVFNFTTGQHDVAKVTKSAYDACNGASTIFTRTTGPASVTLNETGEQYYICTFGSHCSLGQKVAINVSRGSTTPSPAPQPSRSGSPPKASPVPTPTQVPAPQPSSPTPPPSTVPVPAPGPSTGPVTYTVGDNSGWTIPNGGASFYTTWASSKTFKVGDILLFKYALNAHNVEEVTKEKYDSCSSNSPLATYTKPPVSVPLNKSGEHYFICGIPGHCSAGQKLAINVTGSSTATTSPPTNPSSPSPATAVAPLPPNSAAASLRLVGVSATLLSLAAAFFY</sequence>
<keyword evidence="4" id="KW-0186">Copper</keyword>
<comment type="caution">
    <text evidence="9">The sequence shown here is derived from an EMBL/GenBank/DDBJ whole genome shotgun (WGS) entry which is preliminary data.</text>
</comment>
<dbReference type="OrthoDB" id="5421909at2759"/>
<feature type="compositionally biased region" description="Polar residues" evidence="6">
    <location>
        <begin position="125"/>
        <end position="141"/>
    </location>
</feature>
<feature type="signal peptide" evidence="7">
    <location>
        <begin position="1"/>
        <end position="21"/>
    </location>
</feature>
<organism evidence="9 10">
    <name type="scientific">Mucuna pruriens</name>
    <name type="common">Velvet bean</name>
    <name type="synonym">Dolichos pruriens</name>
    <dbReference type="NCBI Taxonomy" id="157652"/>
    <lineage>
        <taxon>Eukaryota</taxon>
        <taxon>Viridiplantae</taxon>
        <taxon>Streptophyta</taxon>
        <taxon>Embryophyta</taxon>
        <taxon>Tracheophyta</taxon>
        <taxon>Spermatophyta</taxon>
        <taxon>Magnoliopsida</taxon>
        <taxon>eudicotyledons</taxon>
        <taxon>Gunneridae</taxon>
        <taxon>Pentapetalae</taxon>
        <taxon>rosids</taxon>
        <taxon>fabids</taxon>
        <taxon>Fabales</taxon>
        <taxon>Fabaceae</taxon>
        <taxon>Papilionoideae</taxon>
        <taxon>50 kb inversion clade</taxon>
        <taxon>NPAAA clade</taxon>
        <taxon>indigoferoid/millettioid clade</taxon>
        <taxon>Phaseoleae</taxon>
        <taxon>Mucuna</taxon>
    </lineage>
</organism>
<dbReference type="AlphaFoldDB" id="A0A371DZT4"/>
<dbReference type="Proteomes" id="UP000257109">
    <property type="component" value="Unassembled WGS sequence"/>
</dbReference>
<dbReference type="Gene3D" id="2.60.40.420">
    <property type="entry name" value="Cupredoxins - blue copper proteins"/>
    <property type="match status" value="2"/>
</dbReference>
<evidence type="ECO:0000256" key="6">
    <source>
        <dbReference type="SAM" id="MobiDB-lite"/>
    </source>
</evidence>
<evidence type="ECO:0000256" key="4">
    <source>
        <dbReference type="ARBA" id="ARBA00023008"/>
    </source>
</evidence>
<evidence type="ECO:0000256" key="2">
    <source>
        <dbReference type="ARBA" id="ARBA00022723"/>
    </source>
</evidence>
<evidence type="ECO:0000256" key="1">
    <source>
        <dbReference type="ARBA" id="ARBA00022448"/>
    </source>
</evidence>
<dbReference type="PANTHER" id="PTHR33021:SF496">
    <property type="entry name" value="OS08G0482700 PROTEIN"/>
    <property type="match status" value="1"/>
</dbReference>
<dbReference type="GO" id="GO:0005886">
    <property type="term" value="C:plasma membrane"/>
    <property type="evidence" value="ECO:0007669"/>
    <property type="project" value="TreeGrafter"/>
</dbReference>
<name>A0A371DZT4_MUCPR</name>
<dbReference type="InterPro" id="IPR008972">
    <property type="entry name" value="Cupredoxin"/>
</dbReference>
<dbReference type="PANTHER" id="PTHR33021">
    <property type="entry name" value="BLUE COPPER PROTEIN"/>
    <property type="match status" value="1"/>
</dbReference>
<feature type="region of interest" description="Disordered" evidence="6">
    <location>
        <begin position="285"/>
        <end position="307"/>
    </location>
</feature>
<dbReference type="FunFam" id="2.60.40.420:FF:000003">
    <property type="entry name" value="Blue copper"/>
    <property type="match status" value="2"/>
</dbReference>
<accession>A0A371DZT4</accession>
<gene>
    <name evidence="9" type="ORF">CR513_62645</name>
</gene>
<keyword evidence="7" id="KW-0732">Signal</keyword>
<protein>
    <recommendedName>
        <fullName evidence="8">Phytocyanin domain-containing protein</fullName>
    </recommendedName>
</protein>
<dbReference type="InterPro" id="IPR039391">
    <property type="entry name" value="Phytocyanin-like"/>
</dbReference>
<evidence type="ECO:0000259" key="8">
    <source>
        <dbReference type="PROSITE" id="PS51485"/>
    </source>
</evidence>
<feature type="chain" id="PRO_5016597783" description="Phytocyanin domain-containing protein" evidence="7">
    <location>
        <begin position="22"/>
        <end position="336"/>
    </location>
</feature>
<feature type="compositionally biased region" description="Pro residues" evidence="6">
    <location>
        <begin position="145"/>
        <end position="178"/>
    </location>
</feature>
<dbReference type="GO" id="GO:0046872">
    <property type="term" value="F:metal ion binding"/>
    <property type="evidence" value="ECO:0007669"/>
    <property type="project" value="UniProtKB-KW"/>
</dbReference>
<dbReference type="SUPFAM" id="SSF49503">
    <property type="entry name" value="Cupredoxins"/>
    <property type="match status" value="2"/>
</dbReference>
<feature type="non-terminal residue" evidence="9">
    <location>
        <position position="1"/>
    </location>
</feature>
<evidence type="ECO:0000256" key="5">
    <source>
        <dbReference type="ARBA" id="ARBA00023180"/>
    </source>
</evidence>
<proteinExistence type="predicted"/>
<dbReference type="PROSITE" id="PS00196">
    <property type="entry name" value="COPPER_BLUE"/>
    <property type="match status" value="2"/>
</dbReference>
<dbReference type="Pfam" id="PF02298">
    <property type="entry name" value="Cu_bind_like"/>
    <property type="match status" value="2"/>
</dbReference>
<feature type="domain" description="Phytocyanin" evidence="8">
    <location>
        <begin position="23"/>
        <end position="126"/>
    </location>
</feature>
<keyword evidence="3" id="KW-0249">Electron transport</keyword>
<evidence type="ECO:0000256" key="3">
    <source>
        <dbReference type="ARBA" id="ARBA00022982"/>
    </source>
</evidence>
<evidence type="ECO:0000313" key="10">
    <source>
        <dbReference type="Proteomes" id="UP000257109"/>
    </source>
</evidence>
<keyword evidence="10" id="KW-1185">Reference proteome</keyword>
<keyword evidence="5" id="KW-0325">Glycoprotein</keyword>
<evidence type="ECO:0000313" key="9">
    <source>
        <dbReference type="EMBL" id="RDX58065.1"/>
    </source>
</evidence>
<feature type="domain" description="Phytocyanin" evidence="8">
    <location>
        <begin position="182"/>
        <end position="285"/>
    </location>
</feature>
<dbReference type="EMBL" id="QJKJ01017874">
    <property type="protein sequence ID" value="RDX58065.1"/>
    <property type="molecule type" value="Genomic_DNA"/>
</dbReference>
<reference evidence="9" key="1">
    <citation type="submission" date="2018-05" db="EMBL/GenBank/DDBJ databases">
        <title>Draft genome of Mucuna pruriens seed.</title>
        <authorList>
            <person name="Nnadi N.E."/>
            <person name="Vos R."/>
            <person name="Hasami M.H."/>
            <person name="Devisetty U.K."/>
            <person name="Aguiy J.C."/>
        </authorList>
    </citation>
    <scope>NUCLEOTIDE SEQUENCE [LARGE SCALE GENOMIC DNA]</scope>
    <source>
        <strain evidence="9">JCA_2017</strain>
    </source>
</reference>
<evidence type="ECO:0000256" key="7">
    <source>
        <dbReference type="SAM" id="SignalP"/>
    </source>
</evidence>
<dbReference type="STRING" id="157652.A0A371DZT4"/>
<dbReference type="InterPro" id="IPR003245">
    <property type="entry name" value="Phytocyanin_dom"/>
</dbReference>
<keyword evidence="1" id="KW-0813">Transport</keyword>
<dbReference type="InterPro" id="IPR028871">
    <property type="entry name" value="BlueCu_1_BS"/>
</dbReference>
<dbReference type="GO" id="GO:0009055">
    <property type="term" value="F:electron transfer activity"/>
    <property type="evidence" value="ECO:0007669"/>
    <property type="project" value="InterPro"/>
</dbReference>
<dbReference type="PROSITE" id="PS51485">
    <property type="entry name" value="PHYTOCYANIN"/>
    <property type="match status" value="2"/>
</dbReference>
<dbReference type="CDD" id="cd13920">
    <property type="entry name" value="Stellacyanin"/>
    <property type="match status" value="2"/>
</dbReference>
<keyword evidence="2" id="KW-0479">Metal-binding</keyword>
<feature type="region of interest" description="Disordered" evidence="6">
    <location>
        <begin position="125"/>
        <end position="184"/>
    </location>
</feature>